<proteinExistence type="predicted"/>
<reference evidence="3" key="1">
    <citation type="submission" date="2013-09" db="EMBL/GenBank/DDBJ databases">
        <title>Corchorus olitorius genome sequencing.</title>
        <authorList>
            <person name="Alam M."/>
            <person name="Haque M.S."/>
            <person name="Islam M.S."/>
            <person name="Emdad E.M."/>
            <person name="Islam M.M."/>
            <person name="Ahmed B."/>
            <person name="Halim A."/>
            <person name="Hossen Q.M.M."/>
            <person name="Hossain M.Z."/>
            <person name="Ahmed R."/>
            <person name="Khan M.M."/>
            <person name="Islam R."/>
            <person name="Rashid M.M."/>
            <person name="Khan S.A."/>
            <person name="Rahman M.S."/>
            <person name="Alam M."/>
            <person name="Yahiya A.S."/>
            <person name="Khan M.S."/>
            <person name="Azam M.S."/>
            <person name="Haque T."/>
            <person name="Lashkar M.Z.H."/>
            <person name="Akhand A.I."/>
            <person name="Morshed G."/>
            <person name="Roy S."/>
            <person name="Uddin K.S."/>
            <person name="Rabeya T."/>
            <person name="Hossain A.S."/>
            <person name="Chowdhury A."/>
            <person name="Snigdha A.R."/>
            <person name="Mortoza M.S."/>
            <person name="Matin S.A."/>
            <person name="Hoque S.M.E."/>
            <person name="Islam M.K."/>
            <person name="Roy D.K."/>
            <person name="Haider R."/>
            <person name="Moosa M.M."/>
            <person name="Elias S.M."/>
            <person name="Hasan A.M."/>
            <person name="Jahan S."/>
            <person name="Shafiuddin M."/>
            <person name="Mahmood N."/>
            <person name="Shommy N.S."/>
        </authorList>
    </citation>
    <scope>NUCLEOTIDE SEQUENCE [LARGE SCALE GENOMIC DNA]</scope>
    <source>
        <strain evidence="3">cv. O-4</strain>
    </source>
</reference>
<evidence type="ECO:0000313" key="2">
    <source>
        <dbReference type="EMBL" id="OMO80821.1"/>
    </source>
</evidence>
<sequence length="36" mass="4032">MDSVAEGGPLNAEQGKDERDSATFYEFQRHAIMAFL</sequence>
<accession>A0A1R3IE79</accession>
<feature type="region of interest" description="Disordered" evidence="1">
    <location>
        <begin position="1"/>
        <end position="21"/>
    </location>
</feature>
<evidence type="ECO:0000256" key="1">
    <source>
        <dbReference type="SAM" id="MobiDB-lite"/>
    </source>
</evidence>
<dbReference type="Proteomes" id="UP000187203">
    <property type="component" value="Unassembled WGS sequence"/>
</dbReference>
<keyword evidence="3" id="KW-1185">Reference proteome</keyword>
<evidence type="ECO:0000313" key="3">
    <source>
        <dbReference type="Proteomes" id="UP000187203"/>
    </source>
</evidence>
<dbReference type="EMBL" id="AWUE01018375">
    <property type="protein sequence ID" value="OMO80821.1"/>
    <property type="molecule type" value="Genomic_DNA"/>
</dbReference>
<organism evidence="2 3">
    <name type="scientific">Corchorus olitorius</name>
    <dbReference type="NCBI Taxonomy" id="93759"/>
    <lineage>
        <taxon>Eukaryota</taxon>
        <taxon>Viridiplantae</taxon>
        <taxon>Streptophyta</taxon>
        <taxon>Embryophyta</taxon>
        <taxon>Tracheophyta</taxon>
        <taxon>Spermatophyta</taxon>
        <taxon>Magnoliopsida</taxon>
        <taxon>eudicotyledons</taxon>
        <taxon>Gunneridae</taxon>
        <taxon>Pentapetalae</taxon>
        <taxon>rosids</taxon>
        <taxon>malvids</taxon>
        <taxon>Malvales</taxon>
        <taxon>Malvaceae</taxon>
        <taxon>Grewioideae</taxon>
        <taxon>Apeibeae</taxon>
        <taxon>Corchorus</taxon>
    </lineage>
</organism>
<name>A0A1R3IE79_9ROSI</name>
<comment type="caution">
    <text evidence="2">The sequence shown here is derived from an EMBL/GenBank/DDBJ whole genome shotgun (WGS) entry which is preliminary data.</text>
</comment>
<dbReference type="AlphaFoldDB" id="A0A1R3IE79"/>
<gene>
    <name evidence="2" type="ORF">COLO4_23927</name>
</gene>
<protein>
    <submittedName>
        <fullName evidence="2">Uncharacterized protein</fullName>
    </submittedName>
</protein>